<accession>A0ABW1HP83</accession>
<keyword evidence="3" id="KW-1185">Reference proteome</keyword>
<dbReference type="Proteomes" id="UP001596207">
    <property type="component" value="Unassembled WGS sequence"/>
</dbReference>
<dbReference type="InterPro" id="IPR039261">
    <property type="entry name" value="FNR_nucleotide-bd"/>
</dbReference>
<dbReference type="InterPro" id="IPR017938">
    <property type="entry name" value="Riboflavin_synthase-like_b-brl"/>
</dbReference>
<feature type="domain" description="FAD-binding FR-type" evidence="1">
    <location>
        <begin position="18"/>
        <end position="156"/>
    </location>
</feature>
<sequence>MSGVSLAMIGKYRRPVQRRMLALTVLARKRISPHFVSITVGGDDFAHLTQSGYDQFGRLFFGAPGQGDVALPTSEKWMRQYVLLPARRRPRTRMYSIRRFRPEISAFDIEVAVHEETGQGPMAPGTSWALSAEPGDRVAFLDEGYCYLPTPSATWQLLVGDESALPAILAILESAGPDLPTEVFVEVPTSEDIRHEVTVPSGTTMHWLPRDDPDRKPGTLALQTVRDATLPPGPYYTWTAGEQALPTGLRRHLVTERGVPKSDVAFVGYWRHGHASP</sequence>
<dbReference type="SUPFAM" id="SSF63380">
    <property type="entry name" value="Riboflavin synthase domain-like"/>
    <property type="match status" value="1"/>
</dbReference>
<dbReference type="PANTHER" id="PTHR30157">
    <property type="entry name" value="FERRIC REDUCTASE, NADPH-DEPENDENT"/>
    <property type="match status" value="1"/>
</dbReference>
<organism evidence="2 3">
    <name type="scientific">Micromonospora harpali</name>
    <dbReference type="NCBI Taxonomy" id="1490225"/>
    <lineage>
        <taxon>Bacteria</taxon>
        <taxon>Bacillati</taxon>
        <taxon>Actinomycetota</taxon>
        <taxon>Actinomycetes</taxon>
        <taxon>Micromonosporales</taxon>
        <taxon>Micromonosporaceae</taxon>
        <taxon>Micromonospora</taxon>
    </lineage>
</organism>
<evidence type="ECO:0000259" key="1">
    <source>
        <dbReference type="PROSITE" id="PS51384"/>
    </source>
</evidence>
<dbReference type="InterPro" id="IPR039374">
    <property type="entry name" value="SIP_fam"/>
</dbReference>
<dbReference type="RefSeq" id="WP_353900325.1">
    <property type="nucleotide sequence ID" value="NZ_CP158970.1"/>
</dbReference>
<dbReference type="InterPro" id="IPR007037">
    <property type="entry name" value="SIP_rossman_dom"/>
</dbReference>
<evidence type="ECO:0000313" key="2">
    <source>
        <dbReference type="EMBL" id="MFC5942019.1"/>
    </source>
</evidence>
<protein>
    <submittedName>
        <fullName evidence="2">Siderophore-interacting protein</fullName>
    </submittedName>
</protein>
<proteinExistence type="predicted"/>
<dbReference type="CDD" id="cd06193">
    <property type="entry name" value="siderophore_interacting"/>
    <property type="match status" value="1"/>
</dbReference>
<dbReference type="PANTHER" id="PTHR30157:SF0">
    <property type="entry name" value="NADPH-DEPENDENT FERRIC-CHELATE REDUCTASE"/>
    <property type="match status" value="1"/>
</dbReference>
<dbReference type="Gene3D" id="2.40.30.10">
    <property type="entry name" value="Translation factors"/>
    <property type="match status" value="1"/>
</dbReference>
<dbReference type="PROSITE" id="PS51384">
    <property type="entry name" value="FAD_FR"/>
    <property type="match status" value="1"/>
</dbReference>
<dbReference type="Pfam" id="PF08021">
    <property type="entry name" value="FAD_binding_9"/>
    <property type="match status" value="1"/>
</dbReference>
<name>A0ABW1HP83_9ACTN</name>
<dbReference type="Pfam" id="PF04954">
    <property type="entry name" value="SIP"/>
    <property type="match status" value="1"/>
</dbReference>
<evidence type="ECO:0000313" key="3">
    <source>
        <dbReference type="Proteomes" id="UP001596207"/>
    </source>
</evidence>
<gene>
    <name evidence="2" type="ORF">ACFPZ4_11080</name>
</gene>
<dbReference type="EMBL" id="JBHSQQ010000047">
    <property type="protein sequence ID" value="MFC5942019.1"/>
    <property type="molecule type" value="Genomic_DNA"/>
</dbReference>
<dbReference type="Gene3D" id="3.40.50.80">
    <property type="entry name" value="Nucleotide-binding domain of ferredoxin-NADP reductase (FNR) module"/>
    <property type="match status" value="1"/>
</dbReference>
<dbReference type="InterPro" id="IPR017927">
    <property type="entry name" value="FAD-bd_FR_type"/>
</dbReference>
<dbReference type="InterPro" id="IPR013113">
    <property type="entry name" value="SIP_FAD-bd"/>
</dbReference>
<comment type="caution">
    <text evidence="2">The sequence shown here is derived from an EMBL/GenBank/DDBJ whole genome shotgun (WGS) entry which is preliminary data.</text>
</comment>
<reference evidence="3" key="1">
    <citation type="journal article" date="2019" name="Int. J. Syst. Evol. Microbiol.">
        <title>The Global Catalogue of Microorganisms (GCM) 10K type strain sequencing project: providing services to taxonomists for standard genome sequencing and annotation.</title>
        <authorList>
            <consortium name="The Broad Institute Genomics Platform"/>
            <consortium name="The Broad Institute Genome Sequencing Center for Infectious Disease"/>
            <person name="Wu L."/>
            <person name="Ma J."/>
        </authorList>
    </citation>
    <scope>NUCLEOTIDE SEQUENCE [LARGE SCALE GENOMIC DNA]</scope>
    <source>
        <strain evidence="3">CGMCC 4.7173</strain>
    </source>
</reference>